<gene>
    <name evidence="1" type="ORF">SDC9_168589</name>
</gene>
<organism evidence="1">
    <name type="scientific">bioreactor metagenome</name>
    <dbReference type="NCBI Taxonomy" id="1076179"/>
    <lineage>
        <taxon>unclassified sequences</taxon>
        <taxon>metagenomes</taxon>
        <taxon>ecological metagenomes</taxon>
    </lineage>
</organism>
<protein>
    <submittedName>
        <fullName evidence="1">Uncharacterized protein</fullName>
    </submittedName>
</protein>
<dbReference type="EMBL" id="VSSQ01069134">
    <property type="protein sequence ID" value="MPN21210.1"/>
    <property type="molecule type" value="Genomic_DNA"/>
</dbReference>
<proteinExistence type="predicted"/>
<sequence>MAQVGAYGAIPVDFGMTRAAVALAAVQCPGHGTAHGFLELFHQLVHHLAYHQPRSGIGVLRNHRAQRNQVRHQMHIGLHVLQHLGLQQQLAQIQALHGIALHDLHNLARKVFADIAQPARHRR</sequence>
<accession>A0A645G5L1</accession>
<dbReference type="AlphaFoldDB" id="A0A645G5L1"/>
<evidence type="ECO:0000313" key="1">
    <source>
        <dbReference type="EMBL" id="MPN21210.1"/>
    </source>
</evidence>
<name>A0A645G5L1_9ZZZZ</name>
<reference evidence="1" key="1">
    <citation type="submission" date="2019-08" db="EMBL/GenBank/DDBJ databases">
        <authorList>
            <person name="Kucharzyk K."/>
            <person name="Murdoch R.W."/>
            <person name="Higgins S."/>
            <person name="Loffler F."/>
        </authorList>
    </citation>
    <scope>NUCLEOTIDE SEQUENCE</scope>
</reference>
<comment type="caution">
    <text evidence="1">The sequence shown here is derived from an EMBL/GenBank/DDBJ whole genome shotgun (WGS) entry which is preliminary data.</text>
</comment>